<gene>
    <name evidence="8" type="primary">ccmA</name>
    <name evidence="8" type="ORF">FR698_11460</name>
</gene>
<evidence type="ECO:0000256" key="3">
    <source>
        <dbReference type="ARBA" id="ARBA00022748"/>
    </source>
</evidence>
<keyword evidence="9" id="KW-1185">Reference proteome</keyword>
<keyword evidence="5" id="KW-1278">Translocase</keyword>
<keyword evidence="1" id="KW-0813">Transport</keyword>
<dbReference type="PROSITE" id="PS00211">
    <property type="entry name" value="ABC_TRANSPORTER_1"/>
    <property type="match status" value="1"/>
</dbReference>
<dbReference type="SUPFAM" id="SSF52540">
    <property type="entry name" value="P-loop containing nucleoside triphosphate hydrolases"/>
    <property type="match status" value="1"/>
</dbReference>
<dbReference type="InterPro" id="IPR027417">
    <property type="entry name" value="P-loop_NTPase"/>
</dbReference>
<keyword evidence="6" id="KW-0472">Membrane</keyword>
<protein>
    <submittedName>
        <fullName evidence="8">Cytochrome c biogenesis heme-transporting ATPase CcmA</fullName>
    </submittedName>
</protein>
<dbReference type="OrthoDB" id="9800654at2"/>
<evidence type="ECO:0000256" key="4">
    <source>
        <dbReference type="ARBA" id="ARBA00022840"/>
    </source>
</evidence>
<dbReference type="InterPro" id="IPR005895">
    <property type="entry name" value="ABC_transptr_haem_export_CcmA"/>
</dbReference>
<keyword evidence="3" id="KW-0201">Cytochrome c-type biogenesis</keyword>
<dbReference type="Gene3D" id="3.40.50.300">
    <property type="entry name" value="P-loop containing nucleotide triphosphate hydrolases"/>
    <property type="match status" value="1"/>
</dbReference>
<evidence type="ECO:0000256" key="6">
    <source>
        <dbReference type="ARBA" id="ARBA00023136"/>
    </source>
</evidence>
<organism evidence="8 9">
    <name type="scientific">Pelomicrobium methylotrophicum</name>
    <dbReference type="NCBI Taxonomy" id="2602750"/>
    <lineage>
        <taxon>Bacteria</taxon>
        <taxon>Pseudomonadati</taxon>
        <taxon>Pseudomonadota</taxon>
        <taxon>Hydrogenophilia</taxon>
        <taxon>Hydrogenophilia incertae sedis</taxon>
        <taxon>Pelomicrobium</taxon>
    </lineage>
</organism>
<sequence>MLSATHLTCVRGDQEIFRGVSFELAPGSLLQVAGPNGSGKTSLLRILCGLLAPESGEVRWAGEPIRDLGDEYFSKLHYVGHLNGIKDELSALENLRIFAGLSGEPIEEGRAADALRRMGLGGREDFPVKRLSQGQKRRVALARLAMADRPLWILDEPFAALDAEAVAIVQALVEEHLERGGLAVLTTHQAAEIRCAQAQRLQLAG</sequence>
<feature type="domain" description="ABC transporter" evidence="7">
    <location>
        <begin position="2"/>
        <end position="203"/>
    </location>
</feature>
<accession>A0A5C7ET95</accession>
<name>A0A5C7ET95_9PROT</name>
<keyword evidence="4" id="KW-0067">ATP-binding</keyword>
<dbReference type="InterPro" id="IPR003439">
    <property type="entry name" value="ABC_transporter-like_ATP-bd"/>
</dbReference>
<dbReference type="EMBL" id="VPFL01000016">
    <property type="protein sequence ID" value="TXF11129.1"/>
    <property type="molecule type" value="Genomic_DNA"/>
</dbReference>
<evidence type="ECO:0000313" key="9">
    <source>
        <dbReference type="Proteomes" id="UP000321201"/>
    </source>
</evidence>
<keyword evidence="2" id="KW-0547">Nucleotide-binding</keyword>
<dbReference type="NCBIfam" id="NF010061">
    <property type="entry name" value="PRK13538.1"/>
    <property type="match status" value="1"/>
</dbReference>
<dbReference type="InterPro" id="IPR003593">
    <property type="entry name" value="AAA+_ATPase"/>
</dbReference>
<dbReference type="GO" id="GO:0017004">
    <property type="term" value="P:cytochrome complex assembly"/>
    <property type="evidence" value="ECO:0007669"/>
    <property type="project" value="UniProtKB-KW"/>
</dbReference>
<dbReference type="GO" id="GO:0022857">
    <property type="term" value="F:transmembrane transporter activity"/>
    <property type="evidence" value="ECO:0007669"/>
    <property type="project" value="InterPro"/>
</dbReference>
<comment type="caution">
    <text evidence="8">The sequence shown here is derived from an EMBL/GenBank/DDBJ whole genome shotgun (WGS) entry which is preliminary data.</text>
</comment>
<proteinExistence type="predicted"/>
<dbReference type="PROSITE" id="PS50893">
    <property type="entry name" value="ABC_TRANSPORTER_2"/>
    <property type="match status" value="1"/>
</dbReference>
<dbReference type="Pfam" id="PF00005">
    <property type="entry name" value="ABC_tran"/>
    <property type="match status" value="1"/>
</dbReference>
<evidence type="ECO:0000313" key="8">
    <source>
        <dbReference type="EMBL" id="TXF11129.1"/>
    </source>
</evidence>
<reference evidence="8 9" key="1">
    <citation type="submission" date="2019-08" db="EMBL/GenBank/DDBJ databases">
        <title>Pelomicrobium methylotrophicum gen. nov., sp. nov. a moderately thermophilic, facultatively anaerobic, lithoautotrophic and methylotrophic bacterium isolated from a terrestrial mud volcano.</title>
        <authorList>
            <person name="Slobodkina G.B."/>
            <person name="Merkel A.Y."/>
            <person name="Slobodkin A.I."/>
        </authorList>
    </citation>
    <scope>NUCLEOTIDE SEQUENCE [LARGE SCALE GENOMIC DNA]</scope>
    <source>
        <strain evidence="8 9">SM250</strain>
    </source>
</reference>
<evidence type="ECO:0000256" key="2">
    <source>
        <dbReference type="ARBA" id="ARBA00022741"/>
    </source>
</evidence>
<dbReference type="FunCoup" id="A0A5C7ET95">
    <property type="interactions" value="178"/>
</dbReference>
<dbReference type="PANTHER" id="PTHR43499">
    <property type="entry name" value="ABC TRANSPORTER I FAMILY MEMBER 1"/>
    <property type="match status" value="1"/>
</dbReference>
<evidence type="ECO:0000256" key="1">
    <source>
        <dbReference type="ARBA" id="ARBA00022448"/>
    </source>
</evidence>
<evidence type="ECO:0000256" key="5">
    <source>
        <dbReference type="ARBA" id="ARBA00022967"/>
    </source>
</evidence>
<dbReference type="NCBIfam" id="TIGR01189">
    <property type="entry name" value="ccmA"/>
    <property type="match status" value="1"/>
</dbReference>
<dbReference type="PANTHER" id="PTHR43499:SF1">
    <property type="entry name" value="ABC TRANSPORTER I FAMILY MEMBER 1"/>
    <property type="match status" value="1"/>
</dbReference>
<dbReference type="SMART" id="SM00382">
    <property type="entry name" value="AAA"/>
    <property type="match status" value="1"/>
</dbReference>
<dbReference type="GO" id="GO:0016887">
    <property type="term" value="F:ATP hydrolysis activity"/>
    <property type="evidence" value="ECO:0007669"/>
    <property type="project" value="InterPro"/>
</dbReference>
<dbReference type="RefSeq" id="WP_147800340.1">
    <property type="nucleotide sequence ID" value="NZ_VPFL01000016.1"/>
</dbReference>
<dbReference type="GO" id="GO:0005524">
    <property type="term" value="F:ATP binding"/>
    <property type="evidence" value="ECO:0007669"/>
    <property type="project" value="UniProtKB-KW"/>
</dbReference>
<dbReference type="Proteomes" id="UP000321201">
    <property type="component" value="Unassembled WGS sequence"/>
</dbReference>
<evidence type="ECO:0000259" key="7">
    <source>
        <dbReference type="PROSITE" id="PS50893"/>
    </source>
</evidence>
<dbReference type="InParanoid" id="A0A5C7ET95"/>
<dbReference type="AlphaFoldDB" id="A0A5C7ET95"/>
<dbReference type="InterPro" id="IPR017871">
    <property type="entry name" value="ABC_transporter-like_CS"/>
</dbReference>